<gene>
    <name evidence="2" type="ORF">PHYPA_009755</name>
</gene>
<reference evidence="2 4" key="2">
    <citation type="journal article" date="2018" name="Plant J.">
        <title>The Physcomitrella patens chromosome-scale assembly reveals moss genome structure and evolution.</title>
        <authorList>
            <person name="Lang D."/>
            <person name="Ullrich K.K."/>
            <person name="Murat F."/>
            <person name="Fuchs J."/>
            <person name="Jenkins J."/>
            <person name="Haas F.B."/>
            <person name="Piednoel M."/>
            <person name="Gundlach H."/>
            <person name="Van Bel M."/>
            <person name="Meyberg R."/>
            <person name="Vives C."/>
            <person name="Morata J."/>
            <person name="Symeonidi A."/>
            <person name="Hiss M."/>
            <person name="Muchero W."/>
            <person name="Kamisugi Y."/>
            <person name="Saleh O."/>
            <person name="Blanc G."/>
            <person name="Decker E.L."/>
            <person name="van Gessel N."/>
            <person name="Grimwood J."/>
            <person name="Hayes R.D."/>
            <person name="Graham S.W."/>
            <person name="Gunter L.E."/>
            <person name="McDaniel S.F."/>
            <person name="Hoernstein S.N.W."/>
            <person name="Larsson A."/>
            <person name="Li F.W."/>
            <person name="Perroud P.F."/>
            <person name="Phillips J."/>
            <person name="Ranjan P."/>
            <person name="Rokshar D.S."/>
            <person name="Rothfels C.J."/>
            <person name="Schneider L."/>
            <person name="Shu S."/>
            <person name="Stevenson D.W."/>
            <person name="Thummler F."/>
            <person name="Tillich M."/>
            <person name="Villarreal Aguilar J.C."/>
            <person name="Widiez T."/>
            <person name="Wong G.K."/>
            <person name="Wymore A."/>
            <person name="Zhang Y."/>
            <person name="Zimmer A.D."/>
            <person name="Quatrano R.S."/>
            <person name="Mayer K.F.X."/>
            <person name="Goodstein D."/>
            <person name="Casacuberta J.M."/>
            <person name="Vandepoele K."/>
            <person name="Reski R."/>
            <person name="Cuming A.C."/>
            <person name="Tuskan G.A."/>
            <person name="Maumus F."/>
            <person name="Salse J."/>
            <person name="Schmutz J."/>
            <person name="Rensing S.A."/>
        </authorList>
    </citation>
    <scope>NUCLEOTIDE SEQUENCE [LARGE SCALE GENOMIC DNA]</scope>
    <source>
        <strain evidence="3 4">cv. Gransden 2004</strain>
    </source>
</reference>
<name>A0A2K1K9Y0_PHYPA</name>
<sequence length="222" mass="24754">MQMDFVCPWGFIGFPHMDLFNLVPIPSQKVKLHCNASIPVQTTHFDTESSTVDAYVTFSFFIQQYSKQHQRYYQRLMKEGSSEPLQELELVRVLRWGRRVDCWEPIEAHNHETWTWNDLHSPLSRSRSIPITSQEEEGETAAAAAVISSTSEVSQAAILPRLLSTLLSTLVKGGQGGDSLTLSLSLTLLRDHRSEAELGSSSASSSSYVPRSARKNARAASA</sequence>
<feature type="region of interest" description="Disordered" evidence="1">
    <location>
        <begin position="195"/>
        <end position="222"/>
    </location>
</feature>
<dbReference type="InParanoid" id="A0A2K1K9Y0"/>
<evidence type="ECO:0000313" key="4">
    <source>
        <dbReference type="Proteomes" id="UP000006727"/>
    </source>
</evidence>
<accession>A0A2K1K9Y0</accession>
<protein>
    <submittedName>
        <fullName evidence="2 3">Uncharacterized protein</fullName>
    </submittedName>
</protein>
<dbReference type="EnsemblPlants" id="Pp3c7_1569V3.1">
    <property type="protein sequence ID" value="PAC:32923868.CDS.1"/>
    <property type="gene ID" value="Pp3c7_1569"/>
</dbReference>
<evidence type="ECO:0000313" key="3">
    <source>
        <dbReference type="EnsemblPlants" id="PAC:32923868.CDS.1"/>
    </source>
</evidence>
<organism evidence="2">
    <name type="scientific">Physcomitrium patens</name>
    <name type="common">Spreading-leaved earth moss</name>
    <name type="synonym">Physcomitrella patens</name>
    <dbReference type="NCBI Taxonomy" id="3218"/>
    <lineage>
        <taxon>Eukaryota</taxon>
        <taxon>Viridiplantae</taxon>
        <taxon>Streptophyta</taxon>
        <taxon>Embryophyta</taxon>
        <taxon>Bryophyta</taxon>
        <taxon>Bryophytina</taxon>
        <taxon>Bryopsida</taxon>
        <taxon>Funariidae</taxon>
        <taxon>Funariales</taxon>
        <taxon>Funariaceae</taxon>
        <taxon>Physcomitrium</taxon>
    </lineage>
</organism>
<proteinExistence type="predicted"/>
<reference evidence="2 4" key="1">
    <citation type="journal article" date="2008" name="Science">
        <title>The Physcomitrella genome reveals evolutionary insights into the conquest of land by plants.</title>
        <authorList>
            <person name="Rensing S."/>
            <person name="Lang D."/>
            <person name="Zimmer A."/>
            <person name="Terry A."/>
            <person name="Salamov A."/>
            <person name="Shapiro H."/>
            <person name="Nishiyama T."/>
            <person name="Perroud P.-F."/>
            <person name="Lindquist E."/>
            <person name="Kamisugi Y."/>
            <person name="Tanahashi T."/>
            <person name="Sakakibara K."/>
            <person name="Fujita T."/>
            <person name="Oishi K."/>
            <person name="Shin-I T."/>
            <person name="Kuroki Y."/>
            <person name="Toyoda A."/>
            <person name="Suzuki Y."/>
            <person name="Hashimoto A."/>
            <person name="Yamaguchi K."/>
            <person name="Sugano A."/>
            <person name="Kohara Y."/>
            <person name="Fujiyama A."/>
            <person name="Anterola A."/>
            <person name="Aoki S."/>
            <person name="Ashton N."/>
            <person name="Barbazuk W.B."/>
            <person name="Barker E."/>
            <person name="Bennetzen J."/>
            <person name="Bezanilla M."/>
            <person name="Blankenship R."/>
            <person name="Cho S.H."/>
            <person name="Dutcher S."/>
            <person name="Estelle M."/>
            <person name="Fawcett J.A."/>
            <person name="Gundlach H."/>
            <person name="Hanada K."/>
            <person name="Heyl A."/>
            <person name="Hicks K.A."/>
            <person name="Hugh J."/>
            <person name="Lohr M."/>
            <person name="Mayer K."/>
            <person name="Melkozernov A."/>
            <person name="Murata T."/>
            <person name="Nelson D."/>
            <person name="Pils B."/>
            <person name="Prigge M."/>
            <person name="Reiss B."/>
            <person name="Renner T."/>
            <person name="Rombauts S."/>
            <person name="Rushton P."/>
            <person name="Sanderfoot A."/>
            <person name="Schween G."/>
            <person name="Shiu S.-H."/>
            <person name="Stueber K."/>
            <person name="Theodoulou F.L."/>
            <person name="Tu H."/>
            <person name="Van de Peer Y."/>
            <person name="Verrier P.J."/>
            <person name="Waters E."/>
            <person name="Wood A."/>
            <person name="Yang L."/>
            <person name="Cove D."/>
            <person name="Cuming A."/>
            <person name="Hasebe M."/>
            <person name="Lucas S."/>
            <person name="Mishler D.B."/>
            <person name="Reski R."/>
            <person name="Grigoriev I."/>
            <person name="Quatrano R.S."/>
            <person name="Boore J.L."/>
        </authorList>
    </citation>
    <scope>NUCLEOTIDE SEQUENCE [LARGE SCALE GENOMIC DNA]</scope>
    <source>
        <strain evidence="3 4">cv. Gransden 2004</strain>
    </source>
</reference>
<reference evidence="3" key="3">
    <citation type="submission" date="2020-12" db="UniProtKB">
        <authorList>
            <consortium name="EnsemblPlants"/>
        </authorList>
    </citation>
    <scope>IDENTIFICATION</scope>
</reference>
<dbReference type="Proteomes" id="UP000006727">
    <property type="component" value="Chromosome 7"/>
</dbReference>
<evidence type="ECO:0000256" key="1">
    <source>
        <dbReference type="SAM" id="MobiDB-lite"/>
    </source>
</evidence>
<evidence type="ECO:0000313" key="2">
    <source>
        <dbReference type="EMBL" id="PNR50569.1"/>
    </source>
</evidence>
<feature type="compositionally biased region" description="Basic residues" evidence="1">
    <location>
        <begin position="212"/>
        <end position="222"/>
    </location>
</feature>
<keyword evidence="4" id="KW-1185">Reference proteome</keyword>
<dbReference type="AlphaFoldDB" id="A0A2K1K9Y0"/>
<dbReference type="EMBL" id="ABEU02000007">
    <property type="protein sequence ID" value="PNR50569.1"/>
    <property type="molecule type" value="Genomic_DNA"/>
</dbReference>
<dbReference type="Gramene" id="Pp3c7_1569V3.1">
    <property type="protein sequence ID" value="PAC:32923868.CDS.1"/>
    <property type="gene ID" value="Pp3c7_1569"/>
</dbReference>